<dbReference type="Proteomes" id="UP000005666">
    <property type="component" value="Chromosome 2"/>
</dbReference>
<dbReference type="RefSeq" id="XP_003684481.1">
    <property type="nucleotide sequence ID" value="XM_003684433.1"/>
</dbReference>
<reference evidence="4 5" key="1">
    <citation type="journal article" date="2011" name="Proc. Natl. Acad. Sci. U.S.A.">
        <title>Evolutionary erosion of yeast sex chromosomes by mating-type switching accidents.</title>
        <authorList>
            <person name="Gordon J.L."/>
            <person name="Armisen D."/>
            <person name="Proux-Wera E."/>
            <person name="Oheigeartaigh S.S."/>
            <person name="Byrne K.P."/>
            <person name="Wolfe K.H."/>
        </authorList>
    </citation>
    <scope>NUCLEOTIDE SEQUENCE [LARGE SCALE GENOMIC DNA]</scope>
    <source>
        <strain evidence="5">ATCC 24235 / CBS 4417 / NBRC 1672 / NRRL Y-8282 / UCD 70-5</strain>
    </source>
</reference>
<accession>G8BPW6</accession>
<gene>
    <name evidence="4" type="primary">TPHA0B03750</name>
    <name evidence="4" type="ordered locus">TPHA_0B03750</name>
</gene>
<sequence length="839" mass="94809">MSNTQTIIYNNNIRSDNQVWSFNMNNNNNNKSSSSNNIMNNLNNYPYSPPFNPSNNGISNNIVPNNNSNSNLRFISPINNTFDNSNKSGNNSPTVDTRYRSLPSPLLSTKDSNNYSINNNILQGYDNKPYIPTILSNSSSGSNGTAAPAPAPVNINKLPFSLPPTAISSSQNLQVNNPLNNHIGMARPLITKPTINSQNIVNQNGSHMPYQNGYNELPHLRRTIPEIMNQHQAFNNSNASIIVTSNSAQYSMQAQKFHTQIMNSNTRKNTQETIAKSIAEKYKDKPISEYVPIVRNSEMEFLKLNSKTHSKSTIQIAEQMRKKERQVYAFIWLMQNCVSDETSFVPRGRIFSQYASSCVHNSLKPLSQASLGKLIRSVFPNLKTRRLGMRGQSKYHYCGLKLANDTQTQNEILSDEDSVISTDKKSNIIISGASENLPGSPINGSEDPNNESKLQYLSPNTKSDMDGSFSNDNSSLENDDIFSPSSNNSSNSPSRYCKDKQPTITNNDEILIYLYSGNDLPFVNGNLYDVIFNDDEVKSSNFNLKYPQIPLELLKDDMDRDIVSSLESMYYAHCNTLYQNIRYLKFDEIENSLSIFSSGSISPQMYNLFISNKLSDWVAECDMIVHSYLVKFLSSMLVNHFIDQQDGTLSELSLKNLEQFADSYSNMLEKSIIDLPRTTANKKLNIAKMFSRLLKKLISLLRIIKTFSTTIVTIKEMDEDTLSVIDFDNVMDILDSDVTPDRRIEIRNFVITEMQAFINDINSDNNETSNADKGEMIFSRIAKSLCDLFSKLENTPVIKIMCNAVRITDSLMTELSIKPVDNLLPWFLYNTLSHHLFFI</sequence>
<name>G8BPW6_TETPH</name>
<keyword evidence="5" id="KW-1185">Reference proteome</keyword>
<feature type="compositionally biased region" description="Low complexity" evidence="2">
    <location>
        <begin position="483"/>
        <end position="494"/>
    </location>
</feature>
<dbReference type="SUPFAM" id="SSF46785">
    <property type="entry name" value="Winged helix' DNA-binding domain"/>
    <property type="match status" value="1"/>
</dbReference>
<dbReference type="KEGG" id="tpf:TPHA_0B03750"/>
<feature type="compositionally biased region" description="Polar residues" evidence="2">
    <location>
        <begin position="442"/>
        <end position="476"/>
    </location>
</feature>
<evidence type="ECO:0000256" key="1">
    <source>
        <dbReference type="ARBA" id="ARBA00023125"/>
    </source>
</evidence>
<dbReference type="PANTHER" id="PTHR12619:SF5">
    <property type="entry name" value="TRANSCRIPTION FACTOR RFX4"/>
    <property type="match status" value="1"/>
</dbReference>
<dbReference type="PANTHER" id="PTHR12619">
    <property type="entry name" value="RFX TRANSCRIPTION FACTOR FAMILY"/>
    <property type="match status" value="1"/>
</dbReference>
<dbReference type="OMA" id="AQYASSC"/>
<dbReference type="STRING" id="1071381.G8BPW6"/>
<protein>
    <recommendedName>
        <fullName evidence="3">RFX-type winged-helix domain-containing protein</fullName>
    </recommendedName>
</protein>
<dbReference type="OrthoDB" id="10056949at2759"/>
<evidence type="ECO:0000313" key="4">
    <source>
        <dbReference type="EMBL" id="CCE62047.1"/>
    </source>
</evidence>
<keyword evidence="1" id="KW-0238">DNA-binding</keyword>
<dbReference type="Pfam" id="PF02257">
    <property type="entry name" value="RFX_DNA_binding"/>
    <property type="match status" value="1"/>
</dbReference>
<dbReference type="InterPro" id="IPR036390">
    <property type="entry name" value="WH_DNA-bd_sf"/>
</dbReference>
<proteinExistence type="predicted"/>
<dbReference type="EMBL" id="HE612857">
    <property type="protein sequence ID" value="CCE62047.1"/>
    <property type="molecule type" value="Genomic_DNA"/>
</dbReference>
<evidence type="ECO:0000313" key="5">
    <source>
        <dbReference type="Proteomes" id="UP000005666"/>
    </source>
</evidence>
<dbReference type="GO" id="GO:0000978">
    <property type="term" value="F:RNA polymerase II cis-regulatory region sequence-specific DNA binding"/>
    <property type="evidence" value="ECO:0007669"/>
    <property type="project" value="TreeGrafter"/>
</dbReference>
<dbReference type="InterPro" id="IPR057321">
    <property type="entry name" value="RFX1-4/6/8-like_BCD"/>
</dbReference>
<feature type="region of interest" description="Disordered" evidence="2">
    <location>
        <begin position="432"/>
        <end position="501"/>
    </location>
</feature>
<dbReference type="PROSITE" id="PS51526">
    <property type="entry name" value="RFX_DBD"/>
    <property type="match status" value="1"/>
</dbReference>
<feature type="domain" description="RFX-type winged-helix" evidence="3">
    <location>
        <begin position="329"/>
        <end position="404"/>
    </location>
</feature>
<organism evidence="4 5">
    <name type="scientific">Tetrapisispora phaffii (strain ATCC 24235 / CBS 4417 / NBRC 1672 / NRRL Y-8282 / UCD 70-5)</name>
    <name type="common">Yeast</name>
    <name type="synonym">Fabospora phaffii</name>
    <dbReference type="NCBI Taxonomy" id="1071381"/>
    <lineage>
        <taxon>Eukaryota</taxon>
        <taxon>Fungi</taxon>
        <taxon>Dikarya</taxon>
        <taxon>Ascomycota</taxon>
        <taxon>Saccharomycotina</taxon>
        <taxon>Saccharomycetes</taxon>
        <taxon>Saccharomycetales</taxon>
        <taxon>Saccharomycetaceae</taxon>
        <taxon>Tetrapisispora</taxon>
    </lineage>
</organism>
<evidence type="ECO:0000256" key="2">
    <source>
        <dbReference type="SAM" id="MobiDB-lite"/>
    </source>
</evidence>
<dbReference type="Pfam" id="PF25340">
    <property type="entry name" value="BCD_RFX"/>
    <property type="match status" value="1"/>
</dbReference>
<dbReference type="GO" id="GO:0000981">
    <property type="term" value="F:DNA-binding transcription factor activity, RNA polymerase II-specific"/>
    <property type="evidence" value="ECO:0007669"/>
    <property type="project" value="TreeGrafter"/>
</dbReference>
<dbReference type="eggNOG" id="KOG3712">
    <property type="taxonomic scope" value="Eukaryota"/>
</dbReference>
<dbReference type="InterPro" id="IPR039779">
    <property type="entry name" value="RFX-like"/>
</dbReference>
<dbReference type="HOGENOM" id="CLU_338938_0_0_1"/>
<evidence type="ECO:0000259" key="3">
    <source>
        <dbReference type="PROSITE" id="PS51526"/>
    </source>
</evidence>
<dbReference type="Gene3D" id="1.10.10.10">
    <property type="entry name" value="Winged helix-like DNA-binding domain superfamily/Winged helix DNA-binding domain"/>
    <property type="match status" value="1"/>
</dbReference>
<dbReference type="AlphaFoldDB" id="G8BPW6"/>
<dbReference type="InterPro" id="IPR003150">
    <property type="entry name" value="DNA-bd_RFX"/>
</dbReference>
<dbReference type="GeneID" id="11532804"/>
<dbReference type="InterPro" id="IPR036388">
    <property type="entry name" value="WH-like_DNA-bd_sf"/>
</dbReference>